<sequence>MSRRLSTRDASWLGVASGKVVGPLAGITVDGVRRALIDLHAHRPESRVVCRLDAAARRWRPMSRREFAAWAHRLVLDVGVDDADAVTAQLLREPLGERPVLFAAGGPYAGIAMSHATGDARLGDALFAEILAAATGGRTAWHPYPRPARLPLARAIGHQLVTKPGRLPRALRVARAPRATGGAGAWTPAVAHHAARSAPGMIAELRRWRDAHAPGISVGSVLFSVVHAAVERVLGPPDPPGLVVLVDARRYLPAGAAVEGNFAWGEHLRPRDPNDPRAVHAEMRDLLGSRRALTLLALHNARAAVRRDAAVEPQGRATDPRPHLTVTYLGRADAYAPLDWADPEKRRLVDVVTPGGPQAVTVALEELGGALHVTTTYHANVFDPAAVAAVTEAVAGDPVELLSM</sequence>
<evidence type="ECO:0000313" key="1">
    <source>
        <dbReference type="EMBL" id="GIJ04451.1"/>
    </source>
</evidence>
<protein>
    <submittedName>
        <fullName evidence="1">Uncharacterized protein</fullName>
    </submittedName>
</protein>
<dbReference type="RefSeq" id="WP_203939684.1">
    <property type="nucleotide sequence ID" value="NZ_BAAAGJ010000005.1"/>
</dbReference>
<proteinExistence type="predicted"/>
<organism evidence="1 2">
    <name type="scientific">Spirilliplanes yamanashiensis</name>
    <dbReference type="NCBI Taxonomy" id="42233"/>
    <lineage>
        <taxon>Bacteria</taxon>
        <taxon>Bacillati</taxon>
        <taxon>Actinomycetota</taxon>
        <taxon>Actinomycetes</taxon>
        <taxon>Micromonosporales</taxon>
        <taxon>Micromonosporaceae</taxon>
        <taxon>Spirilliplanes</taxon>
    </lineage>
</organism>
<reference evidence="1" key="1">
    <citation type="submission" date="2021-01" db="EMBL/GenBank/DDBJ databases">
        <title>Whole genome shotgun sequence of Spirilliplanes yamanashiensis NBRC 15828.</title>
        <authorList>
            <person name="Komaki H."/>
            <person name="Tamura T."/>
        </authorList>
    </citation>
    <scope>NUCLEOTIDE SEQUENCE</scope>
    <source>
        <strain evidence="1">NBRC 15828</strain>
    </source>
</reference>
<accession>A0A8J4DK24</accession>
<gene>
    <name evidence="1" type="ORF">Sya03_38030</name>
</gene>
<keyword evidence="2" id="KW-1185">Reference proteome</keyword>
<evidence type="ECO:0000313" key="2">
    <source>
        <dbReference type="Proteomes" id="UP000652013"/>
    </source>
</evidence>
<dbReference type="AlphaFoldDB" id="A0A8J4DK24"/>
<name>A0A8J4DK24_9ACTN</name>
<comment type="caution">
    <text evidence="1">The sequence shown here is derived from an EMBL/GenBank/DDBJ whole genome shotgun (WGS) entry which is preliminary data.</text>
</comment>
<dbReference type="Proteomes" id="UP000652013">
    <property type="component" value="Unassembled WGS sequence"/>
</dbReference>
<dbReference type="EMBL" id="BOOY01000027">
    <property type="protein sequence ID" value="GIJ04451.1"/>
    <property type="molecule type" value="Genomic_DNA"/>
</dbReference>